<feature type="domain" description="L,D-TPase catalytic" evidence="8">
    <location>
        <begin position="1"/>
        <end position="160"/>
    </location>
</feature>
<evidence type="ECO:0000313" key="9">
    <source>
        <dbReference type="EMBL" id="WOJ89182.1"/>
    </source>
</evidence>
<proteinExistence type="inferred from homology"/>
<feature type="active site" description="Nucleophile" evidence="7">
    <location>
        <position position="136"/>
    </location>
</feature>
<evidence type="ECO:0000259" key="8">
    <source>
        <dbReference type="PROSITE" id="PS52029"/>
    </source>
</evidence>
<keyword evidence="4 7" id="KW-0133">Cell shape</keyword>
<comment type="pathway">
    <text evidence="1 7">Cell wall biogenesis; peptidoglycan biosynthesis.</text>
</comment>
<gene>
    <name evidence="9" type="ORF">RZS28_15440</name>
</gene>
<keyword evidence="10" id="KW-1185">Reference proteome</keyword>
<dbReference type="PANTHER" id="PTHR38589">
    <property type="entry name" value="BLR0621 PROTEIN"/>
    <property type="match status" value="1"/>
</dbReference>
<dbReference type="SUPFAM" id="SSF141523">
    <property type="entry name" value="L,D-transpeptidase catalytic domain-like"/>
    <property type="match status" value="1"/>
</dbReference>
<keyword evidence="5 7" id="KW-0573">Peptidoglycan synthesis</keyword>
<keyword evidence="3" id="KW-0808">Transferase</keyword>
<reference evidence="9 10" key="1">
    <citation type="submission" date="2023-10" db="EMBL/GenBank/DDBJ databases">
        <title>Novel methanotroph of the genus Methylocapsa from a subarctic wetland.</title>
        <authorList>
            <person name="Belova S.E."/>
            <person name="Oshkin I.Y."/>
            <person name="Miroshnikov K."/>
            <person name="Dedysh S.N."/>
        </authorList>
    </citation>
    <scope>NUCLEOTIDE SEQUENCE [LARGE SCALE GENOMIC DNA]</scope>
    <source>
        <strain evidence="9 10">RX1</strain>
    </source>
</reference>
<evidence type="ECO:0000256" key="3">
    <source>
        <dbReference type="ARBA" id="ARBA00022679"/>
    </source>
</evidence>
<name>A0ABZ0HPG4_9HYPH</name>
<keyword evidence="6 7" id="KW-0961">Cell wall biogenesis/degradation</keyword>
<evidence type="ECO:0000256" key="1">
    <source>
        <dbReference type="ARBA" id="ARBA00004752"/>
    </source>
</evidence>
<dbReference type="PROSITE" id="PS52029">
    <property type="entry name" value="LD_TPASE"/>
    <property type="match status" value="1"/>
</dbReference>
<accession>A0ABZ0HPG4</accession>
<sequence length="160" mass="18282">MFRSGRLRAGPVVIRCAIGAGRIGRDKREGDHATPTGEFRLFFGLYRADRMPRNATLLPMRPVRPHDGWCDDPDSSGYNRPVRLPCKASHEKLWRDDHLYDVVIVLDYNIFPRRKSRGSAIFLHCARPDLAPTEGCVALHPDDLRRLLPRLSRKTALTVR</sequence>
<organism evidence="9 10">
    <name type="scientific">Methylocapsa polymorpha</name>
    <dbReference type="NCBI Taxonomy" id="3080828"/>
    <lineage>
        <taxon>Bacteria</taxon>
        <taxon>Pseudomonadati</taxon>
        <taxon>Pseudomonadota</taxon>
        <taxon>Alphaproteobacteria</taxon>
        <taxon>Hyphomicrobiales</taxon>
        <taxon>Beijerinckiaceae</taxon>
        <taxon>Methylocapsa</taxon>
    </lineage>
</organism>
<dbReference type="Pfam" id="PF03734">
    <property type="entry name" value="YkuD"/>
    <property type="match status" value="1"/>
</dbReference>
<evidence type="ECO:0000256" key="5">
    <source>
        <dbReference type="ARBA" id="ARBA00022984"/>
    </source>
</evidence>
<feature type="active site" description="Proton donor/acceptor" evidence="7">
    <location>
        <position position="124"/>
    </location>
</feature>
<dbReference type="RefSeq" id="WP_407338624.1">
    <property type="nucleotide sequence ID" value="NZ_CP136862.1"/>
</dbReference>
<evidence type="ECO:0000256" key="4">
    <source>
        <dbReference type="ARBA" id="ARBA00022960"/>
    </source>
</evidence>
<dbReference type="Proteomes" id="UP001626536">
    <property type="component" value="Chromosome"/>
</dbReference>
<protein>
    <submittedName>
        <fullName evidence="9">L,D-transpeptidase family protein</fullName>
    </submittedName>
</protein>
<evidence type="ECO:0000256" key="2">
    <source>
        <dbReference type="ARBA" id="ARBA00005992"/>
    </source>
</evidence>
<evidence type="ECO:0000313" key="10">
    <source>
        <dbReference type="Proteomes" id="UP001626536"/>
    </source>
</evidence>
<evidence type="ECO:0000256" key="6">
    <source>
        <dbReference type="ARBA" id="ARBA00023316"/>
    </source>
</evidence>
<comment type="similarity">
    <text evidence="2">Belongs to the YkuD family.</text>
</comment>
<dbReference type="PANTHER" id="PTHR38589:SF1">
    <property type="entry name" value="BLR0621 PROTEIN"/>
    <property type="match status" value="1"/>
</dbReference>
<dbReference type="InterPro" id="IPR038063">
    <property type="entry name" value="Transpep_catalytic_dom"/>
</dbReference>
<dbReference type="InterPro" id="IPR005490">
    <property type="entry name" value="LD_TPept_cat_dom"/>
</dbReference>
<dbReference type="EMBL" id="CP136862">
    <property type="protein sequence ID" value="WOJ89182.1"/>
    <property type="molecule type" value="Genomic_DNA"/>
</dbReference>
<evidence type="ECO:0000256" key="7">
    <source>
        <dbReference type="PROSITE-ProRule" id="PRU01373"/>
    </source>
</evidence>